<accession>A0A6A4X198</accession>
<dbReference type="Proteomes" id="UP000440578">
    <property type="component" value="Unassembled WGS sequence"/>
</dbReference>
<protein>
    <submittedName>
        <fullName evidence="2">Uncharacterized protein</fullName>
    </submittedName>
</protein>
<name>A0A6A4X198_AMPAM</name>
<organism evidence="2 3">
    <name type="scientific">Amphibalanus amphitrite</name>
    <name type="common">Striped barnacle</name>
    <name type="synonym">Balanus amphitrite</name>
    <dbReference type="NCBI Taxonomy" id="1232801"/>
    <lineage>
        <taxon>Eukaryota</taxon>
        <taxon>Metazoa</taxon>
        <taxon>Ecdysozoa</taxon>
        <taxon>Arthropoda</taxon>
        <taxon>Crustacea</taxon>
        <taxon>Multicrustacea</taxon>
        <taxon>Cirripedia</taxon>
        <taxon>Thoracica</taxon>
        <taxon>Thoracicalcarea</taxon>
        <taxon>Balanomorpha</taxon>
        <taxon>Balanoidea</taxon>
        <taxon>Balanidae</taxon>
        <taxon>Amphibalaninae</taxon>
        <taxon>Amphibalanus</taxon>
    </lineage>
</organism>
<evidence type="ECO:0000313" key="2">
    <source>
        <dbReference type="EMBL" id="KAF0311993.1"/>
    </source>
</evidence>
<keyword evidence="3" id="KW-1185">Reference proteome</keyword>
<proteinExistence type="predicted"/>
<feature type="chain" id="PRO_5025498841" evidence="1">
    <location>
        <begin position="25"/>
        <end position="113"/>
    </location>
</feature>
<sequence length="113" mass="12195">MARAGRVWAAALAALAVAAAAVHALPAGRGEELSEGAEHTEGTELERLVSRIRRRVIDELGLSHSVVRNTTAEEMEAVMEEYRRLVAERSGPEPDTSPLEIAATSVERVTAHR</sequence>
<comment type="caution">
    <text evidence="2">The sequence shown here is derived from an EMBL/GenBank/DDBJ whole genome shotgun (WGS) entry which is preliminary data.</text>
</comment>
<evidence type="ECO:0000256" key="1">
    <source>
        <dbReference type="SAM" id="SignalP"/>
    </source>
</evidence>
<gene>
    <name evidence="2" type="ORF">FJT64_017211</name>
</gene>
<keyword evidence="1" id="KW-0732">Signal</keyword>
<feature type="signal peptide" evidence="1">
    <location>
        <begin position="1"/>
        <end position="24"/>
    </location>
</feature>
<dbReference type="EMBL" id="VIIS01000200">
    <property type="protein sequence ID" value="KAF0311993.1"/>
    <property type="molecule type" value="Genomic_DNA"/>
</dbReference>
<dbReference type="OrthoDB" id="5949851at2759"/>
<reference evidence="2 3" key="1">
    <citation type="submission" date="2019-07" db="EMBL/GenBank/DDBJ databases">
        <title>Draft genome assembly of a fouling barnacle, Amphibalanus amphitrite (Darwin, 1854): The first reference genome for Thecostraca.</title>
        <authorList>
            <person name="Kim W."/>
        </authorList>
    </citation>
    <scope>NUCLEOTIDE SEQUENCE [LARGE SCALE GENOMIC DNA]</scope>
    <source>
        <strain evidence="2">SNU_AA5</strain>
        <tissue evidence="2">Soma without cirri and trophi</tissue>
    </source>
</reference>
<evidence type="ECO:0000313" key="3">
    <source>
        <dbReference type="Proteomes" id="UP000440578"/>
    </source>
</evidence>
<dbReference type="AlphaFoldDB" id="A0A6A4X198"/>